<dbReference type="KEGG" id="cfer:D4Z93_09515"/>
<dbReference type="EMBL" id="CP032416">
    <property type="protein sequence ID" value="AYD40754.1"/>
    <property type="molecule type" value="Genomic_DNA"/>
</dbReference>
<keyword evidence="3" id="KW-1185">Reference proteome</keyword>
<accession>A0A386H566</accession>
<feature type="transmembrane region" description="Helical" evidence="1">
    <location>
        <begin position="57"/>
        <end position="81"/>
    </location>
</feature>
<dbReference type="Proteomes" id="UP000266301">
    <property type="component" value="Chromosome"/>
</dbReference>
<dbReference type="AlphaFoldDB" id="A0A386H566"/>
<reference evidence="2 3" key="1">
    <citation type="journal article" date="2019" name="Int. J. Syst. Evol. Microbiol.">
        <title>Clostridium fermenticellae sp. nov., isolated from the mud in a fermentation cellar for the production of the Chinese liquor, baijiu.</title>
        <authorList>
            <person name="Xu P.X."/>
            <person name="Chai L.J."/>
            <person name="Qiu T."/>
            <person name="Zhang X.J."/>
            <person name="Lu Z.M."/>
            <person name="Xiao C."/>
            <person name="Wang S.T."/>
            <person name="Shen C.H."/>
            <person name="Shi J.S."/>
            <person name="Xu Z.H."/>
        </authorList>
    </citation>
    <scope>NUCLEOTIDE SEQUENCE [LARGE SCALE GENOMIC DNA]</scope>
    <source>
        <strain evidence="2 3">JN500901</strain>
    </source>
</reference>
<keyword evidence="1" id="KW-1133">Transmembrane helix</keyword>
<sequence length="82" mass="9749">MFSCFIYYFIKYGIENGVWSSIRNTGFFVLIFSLIVLFMTLIMYFNEKKRKSTTDDMGTFVIAQIISVCDMFFVIILIFYLE</sequence>
<keyword evidence="1" id="KW-0472">Membrane</keyword>
<organism evidence="2 3">
    <name type="scientific">Clostridium fermenticellae</name>
    <dbReference type="NCBI Taxonomy" id="2068654"/>
    <lineage>
        <taxon>Bacteria</taxon>
        <taxon>Bacillati</taxon>
        <taxon>Bacillota</taxon>
        <taxon>Clostridia</taxon>
        <taxon>Eubacteriales</taxon>
        <taxon>Clostridiaceae</taxon>
        <taxon>Clostridium</taxon>
    </lineage>
</organism>
<name>A0A386H566_9CLOT</name>
<evidence type="ECO:0000313" key="2">
    <source>
        <dbReference type="EMBL" id="AYD40754.1"/>
    </source>
</evidence>
<proteinExistence type="predicted"/>
<feature type="transmembrane region" description="Helical" evidence="1">
    <location>
        <begin position="26"/>
        <end position="45"/>
    </location>
</feature>
<evidence type="ECO:0000256" key="1">
    <source>
        <dbReference type="SAM" id="Phobius"/>
    </source>
</evidence>
<keyword evidence="1" id="KW-0812">Transmembrane</keyword>
<gene>
    <name evidence="2" type="ORF">D4Z93_09515</name>
</gene>
<protein>
    <submittedName>
        <fullName evidence="2">Uncharacterized protein</fullName>
    </submittedName>
</protein>
<evidence type="ECO:0000313" key="3">
    <source>
        <dbReference type="Proteomes" id="UP000266301"/>
    </source>
</evidence>
<dbReference type="OrthoDB" id="1929295at2"/>